<protein>
    <submittedName>
        <fullName evidence="1">Uncharacterized protein</fullName>
    </submittedName>
</protein>
<accession>A0A2T2WHF6</accession>
<organism evidence="1 2">
    <name type="scientific">Sulfobacillus thermosulfidooxidans</name>
    <dbReference type="NCBI Taxonomy" id="28034"/>
    <lineage>
        <taxon>Bacteria</taxon>
        <taxon>Bacillati</taxon>
        <taxon>Bacillota</taxon>
        <taxon>Clostridia</taxon>
        <taxon>Eubacteriales</taxon>
        <taxon>Clostridiales Family XVII. Incertae Sedis</taxon>
        <taxon>Sulfobacillus</taxon>
    </lineage>
</organism>
<dbReference type="AlphaFoldDB" id="A0A2T2WHF6"/>
<sequence>MALFDDHWLHYYVARIDACLNDPGVSDTEFRRWIREVHEDLRHYANTTDPVDNTLQAEAAEWGQATQQWIFHDGPEPDTP</sequence>
<comment type="caution">
    <text evidence="1">The sequence shown here is derived from an EMBL/GenBank/DDBJ whole genome shotgun (WGS) entry which is preliminary data.</text>
</comment>
<evidence type="ECO:0000313" key="1">
    <source>
        <dbReference type="EMBL" id="PSR21668.1"/>
    </source>
</evidence>
<evidence type="ECO:0000313" key="2">
    <source>
        <dbReference type="Proteomes" id="UP000242705"/>
    </source>
</evidence>
<dbReference type="Proteomes" id="UP000242705">
    <property type="component" value="Unassembled WGS sequence"/>
</dbReference>
<dbReference type="EMBL" id="PXYX01000104">
    <property type="protein sequence ID" value="PSR21668.1"/>
    <property type="molecule type" value="Genomic_DNA"/>
</dbReference>
<reference evidence="1 2" key="1">
    <citation type="journal article" date="2014" name="BMC Genomics">
        <title>Comparison of environmental and isolate Sulfobacillus genomes reveals diverse carbon, sulfur, nitrogen, and hydrogen metabolisms.</title>
        <authorList>
            <person name="Justice N.B."/>
            <person name="Norman A."/>
            <person name="Brown C.T."/>
            <person name="Singh A."/>
            <person name="Thomas B.C."/>
            <person name="Banfield J.F."/>
        </authorList>
    </citation>
    <scope>NUCLEOTIDE SEQUENCE [LARGE SCALE GENOMIC DNA]</scope>
    <source>
        <strain evidence="1">AMDSBA5</strain>
    </source>
</reference>
<proteinExistence type="predicted"/>
<name>A0A2T2WHF6_SULTH</name>
<gene>
    <name evidence="1" type="ORF">C7B47_17175</name>
</gene>